<feature type="signal peptide" evidence="1">
    <location>
        <begin position="1"/>
        <end position="23"/>
    </location>
</feature>
<evidence type="ECO:0000313" key="3">
    <source>
        <dbReference type="Proteomes" id="UP000032544"/>
    </source>
</evidence>
<dbReference type="STRING" id="1544798.LH29_20840"/>
<keyword evidence="3" id="KW-1185">Reference proteome</keyword>
<protein>
    <submittedName>
        <fullName evidence="2">Uncharacterized protein</fullName>
    </submittedName>
</protein>
<dbReference type="Proteomes" id="UP000032544">
    <property type="component" value="Unassembled WGS sequence"/>
</dbReference>
<gene>
    <name evidence="2" type="ORF">LH29_20840</name>
</gene>
<proteinExistence type="predicted"/>
<accession>A0A0D8J664</accession>
<name>A0A0D8J664_9BACT</name>
<dbReference type="AlphaFoldDB" id="A0A0D8J664"/>
<organism evidence="2 3">
    <name type="scientific">Draconibacterium sediminis</name>
    <dbReference type="NCBI Taxonomy" id="1544798"/>
    <lineage>
        <taxon>Bacteria</taxon>
        <taxon>Pseudomonadati</taxon>
        <taxon>Bacteroidota</taxon>
        <taxon>Bacteroidia</taxon>
        <taxon>Marinilabiliales</taxon>
        <taxon>Prolixibacteraceae</taxon>
        <taxon>Draconibacterium</taxon>
    </lineage>
</organism>
<dbReference type="RefSeq" id="WP_045033036.1">
    <property type="nucleotide sequence ID" value="NZ_JRHC01000006.1"/>
</dbReference>
<dbReference type="EMBL" id="JRHC01000006">
    <property type="protein sequence ID" value="KJF42244.1"/>
    <property type="molecule type" value="Genomic_DNA"/>
</dbReference>
<feature type="chain" id="PRO_5002330920" evidence="1">
    <location>
        <begin position="24"/>
        <end position="356"/>
    </location>
</feature>
<keyword evidence="1" id="KW-0732">Signal</keyword>
<evidence type="ECO:0000313" key="2">
    <source>
        <dbReference type="EMBL" id="KJF42244.1"/>
    </source>
</evidence>
<comment type="caution">
    <text evidence="2">The sequence shown here is derived from an EMBL/GenBank/DDBJ whole genome shotgun (WGS) entry which is preliminary data.</text>
</comment>
<dbReference type="OrthoDB" id="9797755at2"/>
<evidence type="ECO:0000256" key="1">
    <source>
        <dbReference type="SAM" id="SignalP"/>
    </source>
</evidence>
<reference evidence="2 3" key="1">
    <citation type="submission" date="2014-09" db="EMBL/GenBank/DDBJ databases">
        <title>Draft Genome Sequence of Draconibacterium sp. JN14CK-3.</title>
        <authorList>
            <person name="Dong C."/>
            <person name="Lai Q."/>
            <person name="Shao Z."/>
        </authorList>
    </citation>
    <scope>NUCLEOTIDE SEQUENCE [LARGE SCALE GENOMIC DNA]</scope>
    <source>
        <strain evidence="2 3">JN14CK-3</strain>
    </source>
</reference>
<sequence length="356" mass="41703">MHINFKHFLFLIAIVFLHHSAKAQLEITYFNEHPDWQPQKVPFFTNRPIAYNKDGSFNFKNSFTDKTNTLYFCHYNFDTDSIGVNFRVINMSDKYPQGKVDHNFFYQLYEYQRLERGIKNFYFIVGGYGKSFNKQVHSYMRRLKANYGDSLFHKASITVFAWGTEDKAYRYYRAVRKSKNGASDFAIFQHMLDEFISDDEYFKTHPKDLTISILFSSIGNELFRQYVLNRKKQDIPFVKTYTRISFVGSVAPRDAFEEGNAFYELNQLADTVDVYVNSKDILLKLSSVAHLKNRMGNKGPKSPEKLPDYINVMDIKDIITIHDMSGLGHDYLLTNPVLQDEILQNINKNIEAKEDD</sequence>